<dbReference type="EMBL" id="MU001680">
    <property type="protein sequence ID" value="KAF2457512.1"/>
    <property type="molecule type" value="Genomic_DNA"/>
</dbReference>
<dbReference type="UniPathway" id="UPA00113">
    <property type="reaction ID" value="UER00529"/>
</dbReference>
<dbReference type="AlphaFoldDB" id="A0A6A6P194"/>
<evidence type="ECO:0000313" key="4">
    <source>
        <dbReference type="EMBL" id="KAF2457512.1"/>
    </source>
</evidence>
<accession>A0A6A6P194</accession>
<proteinExistence type="inferred from homology"/>
<evidence type="ECO:0000256" key="2">
    <source>
        <dbReference type="SAM" id="MobiDB-lite"/>
    </source>
</evidence>
<dbReference type="PROSITE" id="PS51186">
    <property type="entry name" value="GNAT"/>
    <property type="match status" value="1"/>
</dbReference>
<keyword evidence="1" id="KW-0012">Acyltransferase</keyword>
<sequence>MSKRQRFVQAITNPDTLFERDPSSPPPESSFNDDKLAQSRVARTLFSPNRDTSIPTYARDIPLSHSASVRSRSAHSHSHSRSPSDHDRHLSAITEASAPSPKAATAPAAVAAAPSPNPILDDPLFQPHLINPQVAGDLPEGYTIRPLQRGDYDRGYLDVLRLQSRVGWIGEVAWGERFDAMKACKDTYFTVVICEGKRVVAAGTLVAEKKFSYDLGIVGHIEDIVVSRDQKGRKMGLRVLEALTFISERLGCHRVVADSTEANEAFHGQAGYAKEGSMMVRRFGLKIDTI</sequence>
<dbReference type="PANTHER" id="PTHR13355:SF11">
    <property type="entry name" value="GLUCOSAMINE 6-PHOSPHATE N-ACETYLTRANSFERASE"/>
    <property type="match status" value="1"/>
</dbReference>
<dbReference type="InterPro" id="IPR016181">
    <property type="entry name" value="Acyl_CoA_acyltransferase"/>
</dbReference>
<dbReference type="Proteomes" id="UP000799766">
    <property type="component" value="Unassembled WGS sequence"/>
</dbReference>
<feature type="region of interest" description="Disordered" evidence="2">
    <location>
        <begin position="1"/>
        <end position="88"/>
    </location>
</feature>
<comment type="pathway">
    <text evidence="1">Nucleotide-sugar biosynthesis; UDP-N-acetyl-alpha-D-glucosamine biosynthesis; N-acetyl-alpha-D-glucosamine 1-phosphate from alpha-D-glucosamine 6-phosphate (route I): step 1/2.</text>
</comment>
<comment type="similarity">
    <text evidence="1">Belongs to the acetyltransferase family. GNA1 subfamily.</text>
</comment>
<organism evidence="4 5">
    <name type="scientific">Lineolata rhizophorae</name>
    <dbReference type="NCBI Taxonomy" id="578093"/>
    <lineage>
        <taxon>Eukaryota</taxon>
        <taxon>Fungi</taxon>
        <taxon>Dikarya</taxon>
        <taxon>Ascomycota</taxon>
        <taxon>Pezizomycotina</taxon>
        <taxon>Dothideomycetes</taxon>
        <taxon>Dothideomycetes incertae sedis</taxon>
        <taxon>Lineolatales</taxon>
        <taxon>Lineolataceae</taxon>
        <taxon>Lineolata</taxon>
    </lineage>
</organism>
<dbReference type="GO" id="GO:0004343">
    <property type="term" value="F:glucosamine 6-phosphate N-acetyltransferase activity"/>
    <property type="evidence" value="ECO:0007669"/>
    <property type="project" value="UniProtKB-UniRule"/>
</dbReference>
<dbReference type="Gene3D" id="3.40.630.30">
    <property type="match status" value="1"/>
</dbReference>
<dbReference type="SUPFAM" id="SSF55729">
    <property type="entry name" value="Acyl-CoA N-acyltransferases (Nat)"/>
    <property type="match status" value="1"/>
</dbReference>
<dbReference type="InterPro" id="IPR000182">
    <property type="entry name" value="GNAT_dom"/>
</dbReference>
<feature type="domain" description="N-acetyltransferase" evidence="3">
    <location>
        <begin position="142"/>
        <end position="290"/>
    </location>
</feature>
<reference evidence="4" key="1">
    <citation type="journal article" date="2020" name="Stud. Mycol.">
        <title>101 Dothideomycetes genomes: a test case for predicting lifestyles and emergence of pathogens.</title>
        <authorList>
            <person name="Haridas S."/>
            <person name="Albert R."/>
            <person name="Binder M."/>
            <person name="Bloem J."/>
            <person name="Labutti K."/>
            <person name="Salamov A."/>
            <person name="Andreopoulos B."/>
            <person name="Baker S."/>
            <person name="Barry K."/>
            <person name="Bills G."/>
            <person name="Bluhm B."/>
            <person name="Cannon C."/>
            <person name="Castanera R."/>
            <person name="Culley D."/>
            <person name="Daum C."/>
            <person name="Ezra D."/>
            <person name="Gonzalez J."/>
            <person name="Henrissat B."/>
            <person name="Kuo A."/>
            <person name="Liang C."/>
            <person name="Lipzen A."/>
            <person name="Lutzoni F."/>
            <person name="Magnuson J."/>
            <person name="Mondo S."/>
            <person name="Nolan M."/>
            <person name="Ohm R."/>
            <person name="Pangilinan J."/>
            <person name="Park H.-J."/>
            <person name="Ramirez L."/>
            <person name="Alfaro M."/>
            <person name="Sun H."/>
            <person name="Tritt A."/>
            <person name="Yoshinaga Y."/>
            <person name="Zwiers L.-H."/>
            <person name="Turgeon B."/>
            <person name="Goodwin S."/>
            <person name="Spatafora J."/>
            <person name="Crous P."/>
            <person name="Grigoriev I."/>
        </authorList>
    </citation>
    <scope>NUCLEOTIDE SEQUENCE</scope>
    <source>
        <strain evidence="4">ATCC 16933</strain>
    </source>
</reference>
<gene>
    <name evidence="4" type="ORF">BDY21DRAFT_285761</name>
</gene>
<evidence type="ECO:0000256" key="1">
    <source>
        <dbReference type="RuleBase" id="RU365086"/>
    </source>
</evidence>
<name>A0A6A6P194_9PEZI</name>
<dbReference type="GO" id="GO:0006048">
    <property type="term" value="P:UDP-N-acetylglucosamine biosynthetic process"/>
    <property type="evidence" value="ECO:0007669"/>
    <property type="project" value="UniProtKB-UniRule"/>
</dbReference>
<dbReference type="InterPro" id="IPR039143">
    <property type="entry name" value="GNPNAT1-like"/>
</dbReference>
<evidence type="ECO:0000313" key="5">
    <source>
        <dbReference type="Proteomes" id="UP000799766"/>
    </source>
</evidence>
<keyword evidence="5" id="KW-1185">Reference proteome</keyword>
<comment type="catalytic activity">
    <reaction evidence="1">
        <text>D-glucosamine 6-phosphate + acetyl-CoA = N-acetyl-D-glucosamine 6-phosphate + CoA + H(+)</text>
        <dbReference type="Rhea" id="RHEA:10292"/>
        <dbReference type="ChEBI" id="CHEBI:15378"/>
        <dbReference type="ChEBI" id="CHEBI:57287"/>
        <dbReference type="ChEBI" id="CHEBI:57288"/>
        <dbReference type="ChEBI" id="CHEBI:57513"/>
        <dbReference type="ChEBI" id="CHEBI:58725"/>
        <dbReference type="EC" id="2.3.1.4"/>
    </reaction>
</comment>
<dbReference type="OrthoDB" id="10039976at2759"/>
<dbReference type="PANTHER" id="PTHR13355">
    <property type="entry name" value="GLUCOSAMINE 6-PHOSPHATE N-ACETYLTRANSFERASE"/>
    <property type="match status" value="1"/>
</dbReference>
<protein>
    <recommendedName>
        <fullName evidence="1">Glucosamine 6-phosphate N-acetyltransferase</fullName>
        <ecNumber evidence="1">2.3.1.4</ecNumber>
    </recommendedName>
</protein>
<dbReference type="Pfam" id="PF00583">
    <property type="entry name" value="Acetyltransf_1"/>
    <property type="match status" value="1"/>
</dbReference>
<feature type="compositionally biased region" description="Polar residues" evidence="2">
    <location>
        <begin position="46"/>
        <end position="55"/>
    </location>
</feature>
<dbReference type="EC" id="2.3.1.4" evidence="1"/>
<keyword evidence="1" id="KW-0808">Transferase</keyword>
<evidence type="ECO:0000259" key="3">
    <source>
        <dbReference type="PROSITE" id="PS51186"/>
    </source>
</evidence>